<dbReference type="GeneTree" id="ENSGT00940000154206"/>
<keyword evidence="5" id="KW-0968">Cytoplasmic vesicle</keyword>
<feature type="compositionally biased region" description="Acidic residues" evidence="7">
    <location>
        <begin position="134"/>
        <end position="147"/>
    </location>
</feature>
<feature type="compositionally biased region" description="Basic and acidic residues" evidence="7">
    <location>
        <begin position="184"/>
        <end position="199"/>
    </location>
</feature>
<dbReference type="GO" id="GO:0030133">
    <property type="term" value="C:transport vesicle"/>
    <property type="evidence" value="ECO:0007669"/>
    <property type="project" value="UniProtKB-SubCell"/>
</dbReference>
<dbReference type="Pfam" id="PF01271">
    <property type="entry name" value="Granin"/>
    <property type="match status" value="1"/>
</dbReference>
<keyword evidence="8" id="KW-0732">Signal</keyword>
<dbReference type="GO" id="GO:0042583">
    <property type="term" value="C:chromaffin granule"/>
    <property type="evidence" value="ECO:0007669"/>
    <property type="project" value="TreeGrafter"/>
</dbReference>
<dbReference type="Ensembl" id="ENSPNYT00000001869.1">
    <property type="protein sequence ID" value="ENSPNYP00000001832.1"/>
    <property type="gene ID" value="ENSPNYG00000001454.1"/>
</dbReference>
<dbReference type="GO" id="GO:0033604">
    <property type="term" value="P:negative regulation of catecholamine secretion"/>
    <property type="evidence" value="ECO:0007669"/>
    <property type="project" value="TreeGrafter"/>
</dbReference>
<evidence type="ECO:0000256" key="8">
    <source>
        <dbReference type="SAM" id="SignalP"/>
    </source>
</evidence>
<evidence type="ECO:0000256" key="6">
    <source>
        <dbReference type="ARBA" id="ARBA00040787"/>
    </source>
</evidence>
<dbReference type="GO" id="GO:0005615">
    <property type="term" value="C:extracellular space"/>
    <property type="evidence" value="ECO:0007669"/>
    <property type="project" value="TreeGrafter"/>
</dbReference>
<evidence type="ECO:0000256" key="7">
    <source>
        <dbReference type="SAM" id="MobiDB-lite"/>
    </source>
</evidence>
<dbReference type="InterPro" id="IPR001990">
    <property type="entry name" value="Granin"/>
</dbReference>
<evidence type="ECO:0000256" key="2">
    <source>
        <dbReference type="ARBA" id="ARBA00004613"/>
    </source>
</evidence>
<feature type="signal peptide" evidence="8">
    <location>
        <begin position="1"/>
        <end position="18"/>
    </location>
</feature>
<proteinExistence type="inferred from homology"/>
<evidence type="ECO:0000313" key="9">
    <source>
        <dbReference type="Ensembl" id="ENSPNYP00000001832.1"/>
    </source>
</evidence>
<dbReference type="GO" id="GO:0086030">
    <property type="term" value="P:adenylate cyclase-activating adrenergic receptor signaling pathway involved in cardiac muscle relaxation"/>
    <property type="evidence" value="ECO:0007669"/>
    <property type="project" value="TreeGrafter"/>
</dbReference>
<name>A0A3B4ETZ9_9CICH</name>
<feature type="chain" id="PRO_5017308144" description="Chromogranin-A" evidence="8">
    <location>
        <begin position="19"/>
        <end position="218"/>
    </location>
</feature>
<reference evidence="9" key="1">
    <citation type="submission" date="2023-09" db="UniProtKB">
        <authorList>
            <consortium name="Ensembl"/>
        </authorList>
    </citation>
    <scope>IDENTIFICATION</scope>
</reference>
<dbReference type="PANTHER" id="PTHR10583:SF1">
    <property type="entry name" value="CHROMOGRANIN-A"/>
    <property type="match status" value="1"/>
</dbReference>
<evidence type="ECO:0000256" key="1">
    <source>
        <dbReference type="ARBA" id="ARBA00004398"/>
    </source>
</evidence>
<dbReference type="STRING" id="303518.ENSPNYP00000001832"/>
<dbReference type="InterPro" id="IPR001819">
    <property type="entry name" value="Chromogranin_AB"/>
</dbReference>
<feature type="region of interest" description="Disordered" evidence="7">
    <location>
        <begin position="86"/>
        <end position="207"/>
    </location>
</feature>
<dbReference type="GO" id="GO:0042742">
    <property type="term" value="P:defense response to bacterium"/>
    <property type="evidence" value="ECO:0007669"/>
    <property type="project" value="TreeGrafter"/>
</dbReference>
<dbReference type="AlphaFoldDB" id="A0A3B4ETZ9"/>
<organism evidence="9">
    <name type="scientific">Pundamilia nyererei</name>
    <dbReference type="NCBI Taxonomy" id="303518"/>
    <lineage>
        <taxon>Eukaryota</taxon>
        <taxon>Metazoa</taxon>
        <taxon>Chordata</taxon>
        <taxon>Craniata</taxon>
        <taxon>Vertebrata</taxon>
        <taxon>Euteleostomi</taxon>
        <taxon>Actinopterygii</taxon>
        <taxon>Neopterygii</taxon>
        <taxon>Teleostei</taxon>
        <taxon>Neoteleostei</taxon>
        <taxon>Acanthomorphata</taxon>
        <taxon>Ovalentaria</taxon>
        <taxon>Cichlomorphae</taxon>
        <taxon>Cichliformes</taxon>
        <taxon>Cichlidae</taxon>
        <taxon>African cichlids</taxon>
        <taxon>Pseudocrenilabrinae</taxon>
        <taxon>Haplochromini</taxon>
        <taxon>Pundamilia</taxon>
    </lineage>
</organism>
<comment type="subcellular location">
    <subcellularLocation>
        <location evidence="1">Cytoplasmic vesicle</location>
        <location evidence="1">Secretory vesicle</location>
    </subcellularLocation>
    <subcellularLocation>
        <location evidence="2">Secreted</location>
    </subcellularLocation>
</comment>
<protein>
    <recommendedName>
        <fullName evidence="6">Chromogranin-A</fullName>
    </recommendedName>
</protein>
<evidence type="ECO:0000256" key="3">
    <source>
        <dbReference type="ARBA" id="ARBA00005723"/>
    </source>
</evidence>
<accession>A0A3B4ETZ9</accession>
<evidence type="ECO:0000256" key="4">
    <source>
        <dbReference type="ARBA" id="ARBA00022525"/>
    </source>
</evidence>
<dbReference type="PANTHER" id="PTHR10583">
    <property type="entry name" value="CHROMOGRANIN"/>
    <property type="match status" value="1"/>
</dbReference>
<evidence type="ECO:0000256" key="5">
    <source>
        <dbReference type="ARBA" id="ARBA00023329"/>
    </source>
</evidence>
<keyword evidence="4" id="KW-0964">Secreted</keyword>
<comment type="similarity">
    <text evidence="3">Belongs to the chromogranin/secretogranin protein family.</text>
</comment>
<dbReference type="GO" id="GO:0046676">
    <property type="term" value="P:negative regulation of insulin secretion"/>
    <property type="evidence" value="ECO:0007669"/>
    <property type="project" value="TreeGrafter"/>
</dbReference>
<sequence>NMHDFLFSLCSCSLAVLSLPVTSSQLENEDVMKCIVEALADVLSRPHPMPVSQECLATLKTDDRLVTILRHQNFLKEMQEIAAQGEKSISSSKLNPHSPLFSDRSMLEALGGPGERSILSKRTGAGKDEKEAGMEDGELQGDNEAEEVQVKWESDESPGSHVSESAEEWREGEDEKREEDEEGYDKKRAEEISEEESKGKRTFPGPSLKFMCYKVKVA</sequence>